<gene>
    <name evidence="1" type="ORF">RRG08_012429</name>
</gene>
<reference evidence="1" key="1">
    <citation type="journal article" date="2023" name="G3 (Bethesda)">
        <title>A reference genome for the long-term kleptoplast-retaining sea slug Elysia crispata morphotype clarki.</title>
        <authorList>
            <person name="Eastman K.E."/>
            <person name="Pendleton A.L."/>
            <person name="Shaikh M.A."/>
            <person name="Suttiyut T."/>
            <person name="Ogas R."/>
            <person name="Tomko P."/>
            <person name="Gavelis G."/>
            <person name="Widhalm J.R."/>
            <person name="Wisecaver J.H."/>
        </authorList>
    </citation>
    <scope>NUCLEOTIDE SEQUENCE</scope>
    <source>
        <strain evidence="1">ECLA1</strain>
    </source>
</reference>
<protein>
    <recommendedName>
        <fullName evidence="3">Iodothyronine deiodinase</fullName>
    </recommendedName>
</protein>
<organism evidence="1 2">
    <name type="scientific">Elysia crispata</name>
    <name type="common">lettuce slug</name>
    <dbReference type="NCBI Taxonomy" id="231223"/>
    <lineage>
        <taxon>Eukaryota</taxon>
        <taxon>Metazoa</taxon>
        <taxon>Spiralia</taxon>
        <taxon>Lophotrochozoa</taxon>
        <taxon>Mollusca</taxon>
        <taxon>Gastropoda</taxon>
        <taxon>Heterobranchia</taxon>
        <taxon>Euthyneura</taxon>
        <taxon>Panpulmonata</taxon>
        <taxon>Sacoglossa</taxon>
        <taxon>Placobranchoidea</taxon>
        <taxon>Plakobranchidae</taxon>
        <taxon>Elysia</taxon>
    </lineage>
</organism>
<dbReference type="Gene3D" id="3.40.30.10">
    <property type="entry name" value="Glutaredoxin"/>
    <property type="match status" value="1"/>
</dbReference>
<sequence>MHLVGKVSFLRKLVQPFMKYPLHRFAIYKWNQLFFIAKCWSMSEARKVKVGSLFEDIPLHTLDGKARPLSSYLQGKPLVLNFGSLS</sequence>
<dbReference type="AlphaFoldDB" id="A0AAE1AF22"/>
<proteinExistence type="predicted"/>
<dbReference type="InterPro" id="IPR036249">
    <property type="entry name" value="Thioredoxin-like_sf"/>
</dbReference>
<accession>A0AAE1AF22</accession>
<evidence type="ECO:0008006" key="3">
    <source>
        <dbReference type="Google" id="ProtNLM"/>
    </source>
</evidence>
<dbReference type="Proteomes" id="UP001283361">
    <property type="component" value="Unassembled WGS sequence"/>
</dbReference>
<dbReference type="EMBL" id="JAWDGP010001967">
    <property type="protein sequence ID" value="KAK3786442.1"/>
    <property type="molecule type" value="Genomic_DNA"/>
</dbReference>
<evidence type="ECO:0000313" key="1">
    <source>
        <dbReference type="EMBL" id="KAK3786442.1"/>
    </source>
</evidence>
<dbReference type="SUPFAM" id="SSF52833">
    <property type="entry name" value="Thioredoxin-like"/>
    <property type="match status" value="1"/>
</dbReference>
<evidence type="ECO:0000313" key="2">
    <source>
        <dbReference type="Proteomes" id="UP001283361"/>
    </source>
</evidence>
<comment type="caution">
    <text evidence="1">The sequence shown here is derived from an EMBL/GenBank/DDBJ whole genome shotgun (WGS) entry which is preliminary data.</text>
</comment>
<name>A0AAE1AF22_9GAST</name>
<keyword evidence="2" id="KW-1185">Reference proteome</keyword>